<name>I1C2V6_RHIO9</name>
<evidence type="ECO:0000313" key="1">
    <source>
        <dbReference type="EMBL" id="EIE82786.1"/>
    </source>
</evidence>
<dbReference type="AlphaFoldDB" id="I1C2V6"/>
<sequence length="50" mass="5840">MCKELKTFLIGKKGKKKTEKGRGERKIHQLGSKRGNFQRDLAMMEVVEFE</sequence>
<dbReference type="VEuPathDB" id="FungiDB:RO3G_07491"/>
<organism evidence="1 2">
    <name type="scientific">Rhizopus delemar (strain RA 99-880 / ATCC MYA-4621 / FGSC 9543 / NRRL 43880)</name>
    <name type="common">Mucormycosis agent</name>
    <name type="synonym">Rhizopus arrhizus var. delemar</name>
    <dbReference type="NCBI Taxonomy" id="246409"/>
    <lineage>
        <taxon>Eukaryota</taxon>
        <taxon>Fungi</taxon>
        <taxon>Fungi incertae sedis</taxon>
        <taxon>Mucoromycota</taxon>
        <taxon>Mucoromycotina</taxon>
        <taxon>Mucoromycetes</taxon>
        <taxon>Mucorales</taxon>
        <taxon>Mucorineae</taxon>
        <taxon>Rhizopodaceae</taxon>
        <taxon>Rhizopus</taxon>
    </lineage>
</organism>
<accession>I1C2V6</accession>
<keyword evidence="2" id="KW-1185">Reference proteome</keyword>
<dbReference type="Proteomes" id="UP000009138">
    <property type="component" value="Unassembled WGS sequence"/>
</dbReference>
<dbReference type="InParanoid" id="I1C2V6"/>
<evidence type="ECO:0000313" key="2">
    <source>
        <dbReference type="Proteomes" id="UP000009138"/>
    </source>
</evidence>
<protein>
    <submittedName>
        <fullName evidence="1">Uncharacterized protein</fullName>
    </submittedName>
</protein>
<reference evidence="1 2" key="1">
    <citation type="journal article" date="2009" name="PLoS Genet.">
        <title>Genomic analysis of the basal lineage fungus Rhizopus oryzae reveals a whole-genome duplication.</title>
        <authorList>
            <person name="Ma L.-J."/>
            <person name="Ibrahim A.S."/>
            <person name="Skory C."/>
            <person name="Grabherr M.G."/>
            <person name="Burger G."/>
            <person name="Butler M."/>
            <person name="Elias M."/>
            <person name="Idnurm A."/>
            <person name="Lang B.F."/>
            <person name="Sone T."/>
            <person name="Abe A."/>
            <person name="Calvo S.E."/>
            <person name="Corrochano L.M."/>
            <person name="Engels R."/>
            <person name="Fu J."/>
            <person name="Hansberg W."/>
            <person name="Kim J.-M."/>
            <person name="Kodira C.D."/>
            <person name="Koehrsen M.J."/>
            <person name="Liu B."/>
            <person name="Miranda-Saavedra D."/>
            <person name="O'Leary S."/>
            <person name="Ortiz-Castellanos L."/>
            <person name="Poulter R."/>
            <person name="Rodriguez-Romero J."/>
            <person name="Ruiz-Herrera J."/>
            <person name="Shen Y.-Q."/>
            <person name="Zeng Q."/>
            <person name="Galagan J."/>
            <person name="Birren B.W."/>
            <person name="Cuomo C.A."/>
            <person name="Wickes B.L."/>
        </authorList>
    </citation>
    <scope>NUCLEOTIDE SEQUENCE [LARGE SCALE GENOMIC DNA]</scope>
    <source>
        <strain evidence="2">RA 99-880 / ATCC MYA-4621 / FGSC 9543 / NRRL 43880</strain>
    </source>
</reference>
<proteinExistence type="predicted"/>
<gene>
    <name evidence="1" type="ORF">RO3G_07491</name>
</gene>
<dbReference type="GeneID" id="93614462"/>
<dbReference type="EMBL" id="CH476736">
    <property type="protein sequence ID" value="EIE82786.1"/>
    <property type="molecule type" value="Genomic_DNA"/>
</dbReference>
<dbReference type="RefSeq" id="XP_067518182.1">
    <property type="nucleotide sequence ID" value="XM_067662081.1"/>
</dbReference>